<dbReference type="GO" id="GO:0043138">
    <property type="term" value="F:3'-5' DNA helicase activity"/>
    <property type="evidence" value="ECO:0007669"/>
    <property type="project" value="UniProtKB-EC"/>
</dbReference>
<keyword evidence="2 12" id="KW-0235">DNA replication</keyword>
<dbReference type="HAMAP" id="MF_00983">
    <property type="entry name" value="PriA"/>
    <property type="match status" value="1"/>
</dbReference>
<evidence type="ECO:0000259" key="13">
    <source>
        <dbReference type="PROSITE" id="PS51192"/>
    </source>
</evidence>
<dbReference type="InterPro" id="IPR005259">
    <property type="entry name" value="PriA"/>
</dbReference>
<feature type="binding site" evidence="12">
    <location>
        <position position="476"/>
    </location>
    <ligand>
        <name>Zn(2+)</name>
        <dbReference type="ChEBI" id="CHEBI:29105"/>
        <label>2</label>
    </ligand>
</feature>
<evidence type="ECO:0000256" key="9">
    <source>
        <dbReference type="ARBA" id="ARBA00023125"/>
    </source>
</evidence>
<feature type="domain" description="Helicase ATP-binding" evidence="13">
    <location>
        <begin position="238"/>
        <end position="404"/>
    </location>
</feature>
<comment type="subunit">
    <text evidence="12">Component of the replication restart primosome.</text>
</comment>
<reference evidence="15" key="1">
    <citation type="submission" date="2017-08" db="EMBL/GenBank/DDBJ databases">
        <title>A dynamic microbial community with high functional redundancy inhabits the cold, oxic subseafloor aquifer.</title>
        <authorList>
            <person name="Tully B.J."/>
            <person name="Wheat C.G."/>
            <person name="Glazer B.T."/>
            <person name="Huber J.A."/>
        </authorList>
    </citation>
    <scope>NUCLEOTIDE SEQUENCE [LARGE SCALE GENOMIC DNA]</scope>
</reference>
<feature type="binding site" evidence="12">
    <location>
        <position position="504"/>
    </location>
    <ligand>
        <name>Zn(2+)</name>
        <dbReference type="ChEBI" id="CHEBI:29105"/>
        <label>1</label>
    </ligand>
</feature>
<dbReference type="NCBIfam" id="NF004065">
    <property type="entry name" value="PRK05580.1-1"/>
    <property type="match status" value="1"/>
</dbReference>
<dbReference type="Gene3D" id="3.40.50.300">
    <property type="entry name" value="P-loop containing nucleotide triphosphate hydrolases"/>
    <property type="match status" value="2"/>
</dbReference>
<dbReference type="InterPro" id="IPR014001">
    <property type="entry name" value="Helicase_ATP-bd"/>
</dbReference>
<evidence type="ECO:0000256" key="12">
    <source>
        <dbReference type="HAMAP-Rule" id="MF_00983"/>
    </source>
</evidence>
<keyword evidence="4 12" id="KW-0547">Nucleotide-binding</keyword>
<dbReference type="Pfam" id="PF00271">
    <property type="entry name" value="Helicase_C"/>
    <property type="match status" value="1"/>
</dbReference>
<evidence type="ECO:0000256" key="4">
    <source>
        <dbReference type="ARBA" id="ARBA00022741"/>
    </source>
</evidence>
<keyword evidence="9 12" id="KW-0238">DNA-binding</keyword>
<dbReference type="Proteomes" id="UP000218327">
    <property type="component" value="Unassembled WGS sequence"/>
</dbReference>
<dbReference type="FunFam" id="3.40.50.300:FF:000489">
    <property type="entry name" value="Primosome assembly protein PriA"/>
    <property type="match status" value="1"/>
</dbReference>
<dbReference type="FunFam" id="3.40.1440.60:FF:000001">
    <property type="entry name" value="Primosomal protein N"/>
    <property type="match status" value="1"/>
</dbReference>
<protein>
    <recommendedName>
        <fullName evidence="12">Replication restart protein PriA</fullName>
    </recommendedName>
    <alternativeName>
        <fullName evidence="12">ATP-dependent DNA helicase PriA</fullName>
        <ecNumber evidence="12">5.6.2.4</ecNumber>
    </alternativeName>
    <alternativeName>
        <fullName evidence="12">DNA 3'-5' helicase PriA</fullName>
    </alternativeName>
</protein>
<feature type="binding site" evidence="12">
    <location>
        <position position="473"/>
    </location>
    <ligand>
        <name>Zn(2+)</name>
        <dbReference type="ChEBI" id="CHEBI:29105"/>
        <label>2</label>
    </ligand>
</feature>
<dbReference type="GO" id="GO:0003677">
    <property type="term" value="F:DNA binding"/>
    <property type="evidence" value="ECO:0007669"/>
    <property type="project" value="UniProtKB-UniRule"/>
</dbReference>
<evidence type="ECO:0000256" key="2">
    <source>
        <dbReference type="ARBA" id="ARBA00022705"/>
    </source>
</evidence>
<gene>
    <name evidence="12" type="primary">priA</name>
    <name evidence="14" type="ORF">COA96_06580</name>
</gene>
<dbReference type="SUPFAM" id="SSF52540">
    <property type="entry name" value="P-loop containing nucleoside triphosphate hydrolases"/>
    <property type="match status" value="2"/>
</dbReference>
<organism evidence="14 15">
    <name type="scientific">SAR86 cluster bacterium</name>
    <dbReference type="NCBI Taxonomy" id="2030880"/>
    <lineage>
        <taxon>Bacteria</taxon>
        <taxon>Pseudomonadati</taxon>
        <taxon>Pseudomonadota</taxon>
        <taxon>Gammaproteobacteria</taxon>
        <taxon>SAR86 cluster</taxon>
    </lineage>
</organism>
<comment type="similarity">
    <text evidence="12">Belongs to the helicase family. PriA subfamily.</text>
</comment>
<evidence type="ECO:0000256" key="7">
    <source>
        <dbReference type="ARBA" id="ARBA00022833"/>
    </source>
</evidence>
<keyword evidence="3 12" id="KW-0479">Metal-binding</keyword>
<dbReference type="NCBIfam" id="NF004067">
    <property type="entry name" value="PRK05580.1-4"/>
    <property type="match status" value="1"/>
</dbReference>
<feature type="binding site" evidence="12">
    <location>
        <position position="464"/>
    </location>
    <ligand>
        <name>Zn(2+)</name>
        <dbReference type="ChEBI" id="CHEBI:29105"/>
        <label>1</label>
    </ligand>
</feature>
<dbReference type="GO" id="GO:0006310">
    <property type="term" value="P:DNA recombination"/>
    <property type="evidence" value="ECO:0007669"/>
    <property type="project" value="InterPro"/>
</dbReference>
<dbReference type="Pfam" id="PF00270">
    <property type="entry name" value="DEAD"/>
    <property type="match status" value="1"/>
</dbReference>
<dbReference type="InterPro" id="IPR011545">
    <property type="entry name" value="DEAD/DEAH_box_helicase_dom"/>
</dbReference>
<dbReference type="Pfam" id="PF17764">
    <property type="entry name" value="PriA_3primeBD"/>
    <property type="match status" value="1"/>
</dbReference>
<dbReference type="AlphaFoldDB" id="A0A2A5B310"/>
<dbReference type="SMART" id="SM00490">
    <property type="entry name" value="HELICc"/>
    <property type="match status" value="1"/>
</dbReference>
<evidence type="ECO:0000256" key="8">
    <source>
        <dbReference type="ARBA" id="ARBA00022840"/>
    </source>
</evidence>
<dbReference type="NCBIfam" id="TIGR00595">
    <property type="entry name" value="priA"/>
    <property type="match status" value="1"/>
</dbReference>
<dbReference type="GO" id="GO:0006302">
    <property type="term" value="P:double-strand break repair"/>
    <property type="evidence" value="ECO:0007669"/>
    <property type="project" value="InterPro"/>
</dbReference>
<evidence type="ECO:0000256" key="10">
    <source>
        <dbReference type="ARBA" id="ARBA00023235"/>
    </source>
</evidence>
<keyword evidence="5 12" id="KW-0378">Hydrolase</keyword>
<dbReference type="GO" id="GO:0005524">
    <property type="term" value="F:ATP binding"/>
    <property type="evidence" value="ECO:0007669"/>
    <property type="project" value="UniProtKB-UniRule"/>
</dbReference>
<dbReference type="PROSITE" id="PS51192">
    <property type="entry name" value="HELICASE_ATP_BIND_1"/>
    <property type="match status" value="1"/>
</dbReference>
<comment type="cofactor">
    <cofactor evidence="12">
        <name>Zn(2+)</name>
        <dbReference type="ChEBI" id="CHEBI:29105"/>
    </cofactor>
    <text evidence="12">Binds 2 zinc ions per subunit.</text>
</comment>
<dbReference type="GO" id="GO:0016887">
    <property type="term" value="F:ATP hydrolysis activity"/>
    <property type="evidence" value="ECO:0007669"/>
    <property type="project" value="RHEA"/>
</dbReference>
<evidence type="ECO:0000313" key="14">
    <source>
        <dbReference type="EMBL" id="PCJ25909.1"/>
    </source>
</evidence>
<dbReference type="PANTHER" id="PTHR30580">
    <property type="entry name" value="PRIMOSOMAL PROTEIN N"/>
    <property type="match status" value="1"/>
</dbReference>
<name>A0A2A5B310_9GAMM</name>
<dbReference type="GO" id="GO:1990077">
    <property type="term" value="C:primosome complex"/>
    <property type="evidence" value="ECO:0007669"/>
    <property type="project" value="UniProtKB-UniRule"/>
</dbReference>
<feature type="binding site" evidence="12">
    <location>
        <position position="491"/>
    </location>
    <ligand>
        <name>Zn(2+)</name>
        <dbReference type="ChEBI" id="CHEBI:29105"/>
        <label>2</label>
    </ligand>
</feature>
<evidence type="ECO:0000256" key="6">
    <source>
        <dbReference type="ARBA" id="ARBA00022806"/>
    </source>
</evidence>
<sequence length="762" mass="84808">MPNNQNSKYHGLVFRVAVPSPLRRVFDYLPPVIDGDQHSSSLPSSDTEFSSSKVQPGVRVRVSFGNRKLIGIVVAIGADSSLDKKKLKPVIEILDQKPLFTPGVFKILLWAANYYQHSLGEVFATALPRKLRVGHTQKQGQQVWTVQGSPTEKEISSLSRAIKQKALFELIETKGKLSRAQCQDAGFSPVLLTRLTEKKLIRSQLIPAEAAKPFELLNDRDSELTLNDNQLAAVTSITEKLDTFSCFLLDGVTGSGKTEVYMQVMRKQLALGKQCLVLVPEIGLTPQTIARFEERFDCPVVSLHSGLNESERLNAWNCSRDGSAGIIIGTRSAVFTPMAAPGLIIIDEEHDSSFKQQDSFRYSARDIAVVRAREENICVVLGSATPSLESLHNANSNKFIHLKLPQRTGKVTTSNSMEVIDVANETLREGFSEQLLYKIQRHIENKNQVLVFINRRGFAPILNCQSCGWIAECENCIAQFTVHANPSSLRCHHCGAFKQLPRYCQNCKSKDLNTIGVGTQRVEAFLNKQFPDTTILRIDRDSTRRKSSLAKMLERINQGDPCILLGTQMLAKGHHFPNITLVAILDADAGLFSADFRGQEHMAQTIVQVAGRAGRAERAGEVLIQSRHSAHTTLQSLITGTYAEFAETQLKERQNAAMPPFHHLCLLRAESPNLEIPLHFLDKVATIVDKLCHQAKLPVERLGPIPAPMEKRAGRFRIHLILKSRSRGALQTLLTQLCEQLDNLKFPAKLRLSIDVDPQDMT</sequence>
<dbReference type="InterPro" id="IPR001650">
    <property type="entry name" value="Helicase_C-like"/>
</dbReference>
<feature type="binding site" evidence="12">
    <location>
        <position position="467"/>
    </location>
    <ligand>
        <name>Zn(2+)</name>
        <dbReference type="ChEBI" id="CHEBI:29105"/>
        <label>1</label>
    </ligand>
</feature>
<dbReference type="EMBL" id="NVVJ01000014">
    <property type="protein sequence ID" value="PCJ25909.1"/>
    <property type="molecule type" value="Genomic_DNA"/>
</dbReference>
<dbReference type="GO" id="GO:0006270">
    <property type="term" value="P:DNA replication initiation"/>
    <property type="evidence" value="ECO:0007669"/>
    <property type="project" value="TreeGrafter"/>
</dbReference>
<dbReference type="InterPro" id="IPR041222">
    <property type="entry name" value="PriA_3primeBD"/>
</dbReference>
<dbReference type="InterPro" id="IPR027417">
    <property type="entry name" value="P-loop_NTPase"/>
</dbReference>
<keyword evidence="8 12" id="KW-0067">ATP-binding</keyword>
<comment type="caution">
    <text evidence="14">The sequence shown here is derived from an EMBL/GenBank/DDBJ whole genome shotgun (WGS) entry which is preliminary data.</text>
</comment>
<dbReference type="SMART" id="SM00487">
    <property type="entry name" value="DEXDc"/>
    <property type="match status" value="1"/>
</dbReference>
<evidence type="ECO:0000313" key="15">
    <source>
        <dbReference type="Proteomes" id="UP000218327"/>
    </source>
</evidence>
<proteinExistence type="inferred from homology"/>
<dbReference type="InterPro" id="IPR040498">
    <property type="entry name" value="PriA_CRR"/>
</dbReference>
<accession>A0A2A5B310</accession>
<dbReference type="Pfam" id="PF18074">
    <property type="entry name" value="PriA_C"/>
    <property type="match status" value="1"/>
</dbReference>
<keyword evidence="1 12" id="KW-0639">Primosome</keyword>
<evidence type="ECO:0000256" key="1">
    <source>
        <dbReference type="ARBA" id="ARBA00022515"/>
    </source>
</evidence>
<dbReference type="InterPro" id="IPR042115">
    <property type="entry name" value="PriA_3primeBD_sf"/>
</dbReference>
<keyword evidence="7 12" id="KW-0862">Zinc</keyword>
<dbReference type="GO" id="GO:0008270">
    <property type="term" value="F:zinc ion binding"/>
    <property type="evidence" value="ECO:0007669"/>
    <property type="project" value="UniProtKB-UniRule"/>
</dbReference>
<evidence type="ECO:0000256" key="11">
    <source>
        <dbReference type="ARBA" id="ARBA00048988"/>
    </source>
</evidence>
<evidence type="ECO:0000256" key="5">
    <source>
        <dbReference type="ARBA" id="ARBA00022801"/>
    </source>
</evidence>
<feature type="binding site" evidence="12">
    <location>
        <position position="507"/>
    </location>
    <ligand>
        <name>Zn(2+)</name>
        <dbReference type="ChEBI" id="CHEBI:29105"/>
        <label>1</label>
    </ligand>
</feature>
<dbReference type="Pfam" id="PF18319">
    <property type="entry name" value="Zn_ribbon_PriA"/>
    <property type="match status" value="1"/>
</dbReference>
<dbReference type="InterPro" id="IPR041236">
    <property type="entry name" value="PriA_C"/>
</dbReference>
<comment type="catalytic activity">
    <reaction evidence="11 12">
        <text>ATP + H2O = ADP + phosphate + H(+)</text>
        <dbReference type="Rhea" id="RHEA:13065"/>
        <dbReference type="ChEBI" id="CHEBI:15377"/>
        <dbReference type="ChEBI" id="CHEBI:15378"/>
        <dbReference type="ChEBI" id="CHEBI:30616"/>
        <dbReference type="ChEBI" id="CHEBI:43474"/>
        <dbReference type="ChEBI" id="CHEBI:456216"/>
        <dbReference type="EC" id="5.6.2.4"/>
    </reaction>
</comment>
<keyword evidence="6 12" id="KW-0347">Helicase</keyword>
<dbReference type="PANTHER" id="PTHR30580:SF0">
    <property type="entry name" value="PRIMOSOMAL PROTEIN N"/>
    <property type="match status" value="1"/>
</dbReference>
<dbReference type="CDD" id="cd17929">
    <property type="entry name" value="DEXHc_priA"/>
    <property type="match status" value="1"/>
</dbReference>
<dbReference type="Gene3D" id="3.40.1440.60">
    <property type="entry name" value="PriA, 3(prime) DNA-binding domain"/>
    <property type="match status" value="1"/>
</dbReference>
<dbReference type="GO" id="GO:0006269">
    <property type="term" value="P:DNA replication, synthesis of primer"/>
    <property type="evidence" value="ECO:0007669"/>
    <property type="project" value="UniProtKB-KW"/>
</dbReference>
<comment type="function">
    <text evidence="12">Initiates the restart of stalled replication forks, which reloads the replicative helicase on sites other than the origin of replication. Recognizes and binds to abandoned replication forks and remodels them to uncover a helicase loading site. Promotes assembly of the primosome at these replication forks.</text>
</comment>
<dbReference type="EC" id="5.6.2.4" evidence="12"/>
<comment type="catalytic activity">
    <reaction evidence="12">
        <text>Couples ATP hydrolysis with the unwinding of duplex DNA by translocating in the 3'-5' direction.</text>
        <dbReference type="EC" id="5.6.2.4"/>
    </reaction>
</comment>
<keyword evidence="10 12" id="KW-0413">Isomerase</keyword>
<feature type="binding site" evidence="12">
    <location>
        <position position="494"/>
    </location>
    <ligand>
        <name>Zn(2+)</name>
        <dbReference type="ChEBI" id="CHEBI:29105"/>
        <label>2</label>
    </ligand>
</feature>
<evidence type="ECO:0000256" key="3">
    <source>
        <dbReference type="ARBA" id="ARBA00022723"/>
    </source>
</evidence>